<name>A0A2H0YSL0_9BACT</name>
<protein>
    <recommendedName>
        <fullName evidence="4">AcrB/AcrD/AcrF family protein</fullName>
    </recommendedName>
</protein>
<gene>
    <name evidence="2" type="ORF">COT25_02860</name>
</gene>
<dbReference type="Gene3D" id="1.20.1640.10">
    <property type="entry name" value="Multidrug efflux transporter AcrB transmembrane domain"/>
    <property type="match status" value="2"/>
</dbReference>
<feature type="transmembrane region" description="Helical" evidence="1">
    <location>
        <begin position="69"/>
        <end position="88"/>
    </location>
</feature>
<feature type="transmembrane region" description="Helical" evidence="1">
    <location>
        <begin position="196"/>
        <end position="224"/>
    </location>
</feature>
<evidence type="ECO:0000313" key="2">
    <source>
        <dbReference type="EMBL" id="PIS41484.1"/>
    </source>
</evidence>
<feature type="transmembrane region" description="Helical" evidence="1">
    <location>
        <begin position="635"/>
        <end position="658"/>
    </location>
</feature>
<feature type="transmembrane region" description="Helical" evidence="1">
    <location>
        <begin position="165"/>
        <end position="190"/>
    </location>
</feature>
<dbReference type="AlphaFoldDB" id="A0A2H0YSL0"/>
<keyword evidence="1" id="KW-1133">Transmembrane helix</keyword>
<dbReference type="InterPro" id="IPR027463">
    <property type="entry name" value="AcrB_DN_DC_subdom"/>
</dbReference>
<dbReference type="EMBL" id="PEXV01000096">
    <property type="protein sequence ID" value="PIS41484.1"/>
    <property type="molecule type" value="Genomic_DNA"/>
</dbReference>
<feature type="non-terminal residue" evidence="2">
    <location>
        <position position="1"/>
    </location>
</feature>
<dbReference type="InterPro" id="IPR001036">
    <property type="entry name" value="Acrflvin-R"/>
</dbReference>
<keyword evidence="1" id="KW-0812">Transmembrane</keyword>
<accession>A0A2H0YSL0</accession>
<dbReference type="Proteomes" id="UP000228711">
    <property type="component" value="Unassembled WGS sequence"/>
</dbReference>
<evidence type="ECO:0000313" key="3">
    <source>
        <dbReference type="Proteomes" id="UP000228711"/>
    </source>
</evidence>
<dbReference type="PANTHER" id="PTHR32063:SF0">
    <property type="entry name" value="SWARMING MOTILITY PROTEIN SWRC"/>
    <property type="match status" value="1"/>
</dbReference>
<dbReference type="Gene3D" id="3.30.70.1430">
    <property type="entry name" value="Multidrug efflux transporter AcrB pore domain"/>
    <property type="match status" value="1"/>
</dbReference>
<dbReference type="Gene3D" id="3.30.2090.10">
    <property type="entry name" value="Multidrug efflux transporter AcrB TolC docking domain, DN and DC subdomains"/>
    <property type="match status" value="1"/>
</dbReference>
<evidence type="ECO:0000256" key="1">
    <source>
        <dbReference type="SAM" id="Phobius"/>
    </source>
</evidence>
<feature type="transmembrane region" description="Helical" evidence="1">
    <location>
        <begin position="120"/>
        <end position="144"/>
    </location>
</feature>
<dbReference type="Pfam" id="PF00873">
    <property type="entry name" value="ACR_tran"/>
    <property type="match status" value="1"/>
</dbReference>
<keyword evidence="1" id="KW-0472">Membrane</keyword>
<feature type="transmembrane region" description="Helical" evidence="1">
    <location>
        <begin position="278"/>
        <end position="297"/>
    </location>
</feature>
<organism evidence="2 3">
    <name type="scientific">Candidatus Kerfeldbacteria bacterium CG08_land_8_20_14_0_20_42_7</name>
    <dbReference type="NCBI Taxonomy" id="2014245"/>
    <lineage>
        <taxon>Bacteria</taxon>
        <taxon>Candidatus Kerfeldiibacteriota</taxon>
    </lineage>
</organism>
<dbReference type="PRINTS" id="PR00702">
    <property type="entry name" value="ACRIFLAVINRP"/>
</dbReference>
<sequence>GYKNNEGLFAREAVYLLIYKKDQGDIITLSHDISAEIEQIQQDNILPDGAAIVSAYDNAPYVEDQLSSLLQNGLYGLILVAIVLLFFIDLRTSMLVALIIPLTFLTTIFVLPVIEFSLNILTLFGMIFTLGIIVDNAIVIAQGMKHEIERGKTRRDAALISVRKFGLAVTASTLTTVFAFIPFAFLGGIIGDFLKFIPYTVLVMLISSYLMAICVTPLLGSWILKQQTYEERRQEKIKRWEKILIFPALIHRAQNFVDWMSRSYGTLMYWVYEKKTRMILTVSVTIIMLVVSIVVFAPKLSFEQFPTTDSDTMQVNYTFPAQMTLARQKEILQQSMDLLVDLPYFKTFYFFGNSVSANFEKPIDRPDGKTIHQISDQFNEEVATIIADAGDGVDIVSAGTSYGPPESQYNLEVQFLGNDRAALARATDDLQTFLANYQGVEKTSNSTKDLLVPAVQVKLDETRLTQNGVKPLVAAGTVNAIYAPQKIGSATFRSDGISDDVEITFTGIGTDSIDGLRALPVPSARGVVRLDQVATVESQETTVNIQRLDSQRVATVGVILTKGTDAATVDTAIKEYLTSEKLESYGLAKNGVSYGGEFADFGTDYSRLQIVFVLALIAVYLTLVYQFNSFWQPTMIMFTIPLALIGVFPGLVIVHSSINMVSGLGIVALIGIVVNNAIVFITTYNRYRTDEPNASPRDILVKSGMARLQPIFATTITTIGGVLPITIFDPFWTGLGTALIAGLVFSTVGTLIFIPIFIETTNRIKEWQINRKASRVA</sequence>
<evidence type="ECO:0008006" key="4">
    <source>
        <dbReference type="Google" id="ProtNLM"/>
    </source>
</evidence>
<dbReference type="GO" id="GO:0042910">
    <property type="term" value="F:xenobiotic transmembrane transporter activity"/>
    <property type="evidence" value="ECO:0007669"/>
    <property type="project" value="TreeGrafter"/>
</dbReference>
<feature type="transmembrane region" description="Helical" evidence="1">
    <location>
        <begin position="95"/>
        <end position="114"/>
    </location>
</feature>
<dbReference type="Gene3D" id="3.30.70.1440">
    <property type="entry name" value="Multidrug efflux transporter AcrB pore domain"/>
    <property type="match status" value="1"/>
</dbReference>
<feature type="transmembrane region" description="Helical" evidence="1">
    <location>
        <begin position="734"/>
        <end position="758"/>
    </location>
</feature>
<dbReference type="GO" id="GO:0005886">
    <property type="term" value="C:plasma membrane"/>
    <property type="evidence" value="ECO:0007669"/>
    <property type="project" value="TreeGrafter"/>
</dbReference>
<comment type="caution">
    <text evidence="2">The sequence shown here is derived from an EMBL/GenBank/DDBJ whole genome shotgun (WGS) entry which is preliminary data.</text>
</comment>
<dbReference type="PANTHER" id="PTHR32063">
    <property type="match status" value="1"/>
</dbReference>
<feature type="transmembrane region" description="Helical" evidence="1">
    <location>
        <begin position="608"/>
        <end position="628"/>
    </location>
</feature>
<feature type="transmembrane region" description="Helical" evidence="1">
    <location>
        <begin position="664"/>
        <end position="687"/>
    </location>
</feature>
<dbReference type="Gene3D" id="3.30.70.1320">
    <property type="entry name" value="Multidrug efflux transporter AcrB pore domain like"/>
    <property type="match status" value="1"/>
</dbReference>
<feature type="transmembrane region" description="Helical" evidence="1">
    <location>
        <begin position="708"/>
        <end position="728"/>
    </location>
</feature>
<proteinExistence type="predicted"/>
<dbReference type="SUPFAM" id="SSF82866">
    <property type="entry name" value="Multidrug efflux transporter AcrB transmembrane domain"/>
    <property type="match status" value="2"/>
</dbReference>
<reference evidence="3" key="1">
    <citation type="submission" date="2017-09" db="EMBL/GenBank/DDBJ databases">
        <title>Depth-based differentiation of microbial function through sediment-hosted aquifers and enrichment of novel symbionts in the deep terrestrial subsurface.</title>
        <authorList>
            <person name="Probst A.J."/>
            <person name="Ladd B."/>
            <person name="Jarett J.K."/>
            <person name="Geller-Mcgrath D.E."/>
            <person name="Sieber C.M.K."/>
            <person name="Emerson J.B."/>
            <person name="Anantharaman K."/>
            <person name="Thomas B.C."/>
            <person name="Malmstrom R."/>
            <person name="Stieglmeier M."/>
            <person name="Klingl A."/>
            <person name="Woyke T."/>
            <person name="Ryan C.M."/>
            <person name="Banfield J.F."/>
        </authorList>
    </citation>
    <scope>NUCLEOTIDE SEQUENCE [LARGE SCALE GENOMIC DNA]</scope>
</reference>